<dbReference type="PANTHER" id="PTHR33327">
    <property type="entry name" value="ENDONUCLEASE"/>
    <property type="match status" value="1"/>
</dbReference>
<dbReference type="Gene3D" id="1.20.5.170">
    <property type="match status" value="1"/>
</dbReference>
<feature type="non-terminal residue" evidence="3">
    <location>
        <position position="1"/>
    </location>
</feature>
<proteinExistence type="predicted"/>
<feature type="domain" description="DUF7041" evidence="2">
    <location>
        <begin position="1"/>
        <end position="73"/>
    </location>
</feature>
<keyword evidence="1" id="KW-0175">Coiled coil</keyword>
<feature type="non-terminal residue" evidence="3">
    <location>
        <position position="253"/>
    </location>
</feature>
<name>A0A0A9X9N4_LYGHE</name>
<evidence type="ECO:0000259" key="2">
    <source>
        <dbReference type="Pfam" id="PF23055"/>
    </source>
</evidence>
<evidence type="ECO:0000256" key="1">
    <source>
        <dbReference type="SAM" id="Coils"/>
    </source>
</evidence>
<dbReference type="Pfam" id="PF23055">
    <property type="entry name" value="DUF7041"/>
    <property type="match status" value="1"/>
</dbReference>
<accession>A0A0A9X9N4</accession>
<gene>
    <name evidence="3" type="ORF">CM83_1769</name>
</gene>
<dbReference type="AlphaFoldDB" id="A0A0A9X9N4"/>
<dbReference type="InterPro" id="IPR055469">
    <property type="entry name" value="DUF7041"/>
</dbReference>
<feature type="coiled-coil region" evidence="1">
    <location>
        <begin position="185"/>
        <end position="212"/>
    </location>
</feature>
<dbReference type="EMBL" id="GBHO01027248">
    <property type="protein sequence ID" value="JAG16356.1"/>
    <property type="molecule type" value="Transcribed_RNA"/>
</dbReference>
<sequence length="253" mass="28179">LWFCKVEASFRNAGITRYSTKYDVVVSQLDNEVSLQVSDILMNPPSDKADDAIKSRIIEVFGESQSAKIRQLLGGLELGDNRPSFLLRRMRDLAGNNLMDEMLKSLWLQRLPLTVQQVLTAGPSDLDELATLADRVLEVTVPSVCASTMPVLPTTVSPVGDYSCALSPPRFMRSSSPLPRTSDYNSSLQSDIKQLSDAVSKLSTEVVSLKEQVNQLQQPLRSRSYSSSNNDYQRLVRSHSPSDFCDFHKRYGA</sequence>
<evidence type="ECO:0000313" key="3">
    <source>
        <dbReference type="EMBL" id="JAG16356.1"/>
    </source>
</evidence>
<dbReference type="PANTHER" id="PTHR33327:SF3">
    <property type="entry name" value="RNA-DIRECTED DNA POLYMERASE"/>
    <property type="match status" value="1"/>
</dbReference>
<protein>
    <recommendedName>
        <fullName evidence="2">DUF7041 domain-containing protein</fullName>
    </recommendedName>
</protein>
<reference evidence="3" key="2">
    <citation type="submission" date="2014-07" db="EMBL/GenBank/DDBJ databases">
        <authorList>
            <person name="Hull J."/>
        </authorList>
    </citation>
    <scope>NUCLEOTIDE SEQUENCE</scope>
</reference>
<reference evidence="3" key="1">
    <citation type="journal article" date="2014" name="PLoS ONE">
        <title>Transcriptome-Based Identification of ABC Transporters in the Western Tarnished Plant Bug Lygus hesperus.</title>
        <authorList>
            <person name="Hull J.J."/>
            <person name="Chaney K."/>
            <person name="Geib S.M."/>
            <person name="Fabrick J.A."/>
            <person name="Brent C.S."/>
            <person name="Walsh D."/>
            <person name="Lavine L.C."/>
        </authorList>
    </citation>
    <scope>NUCLEOTIDE SEQUENCE</scope>
</reference>
<organism evidence="3">
    <name type="scientific">Lygus hesperus</name>
    <name type="common">Western plant bug</name>
    <dbReference type="NCBI Taxonomy" id="30085"/>
    <lineage>
        <taxon>Eukaryota</taxon>
        <taxon>Metazoa</taxon>
        <taxon>Ecdysozoa</taxon>
        <taxon>Arthropoda</taxon>
        <taxon>Hexapoda</taxon>
        <taxon>Insecta</taxon>
        <taxon>Pterygota</taxon>
        <taxon>Neoptera</taxon>
        <taxon>Paraneoptera</taxon>
        <taxon>Hemiptera</taxon>
        <taxon>Heteroptera</taxon>
        <taxon>Panheteroptera</taxon>
        <taxon>Cimicomorpha</taxon>
        <taxon>Miridae</taxon>
        <taxon>Mirini</taxon>
        <taxon>Lygus</taxon>
    </lineage>
</organism>